<keyword evidence="3" id="KW-1185">Reference proteome</keyword>
<organism evidence="2 3">
    <name type="scientific">Mycoplasma seminis</name>
    <dbReference type="NCBI Taxonomy" id="512749"/>
    <lineage>
        <taxon>Bacteria</taxon>
        <taxon>Bacillati</taxon>
        <taxon>Mycoplasmatota</taxon>
        <taxon>Mollicutes</taxon>
        <taxon>Mycoplasmataceae</taxon>
        <taxon>Mycoplasma</taxon>
    </lineage>
</organism>
<keyword evidence="1" id="KW-0812">Transmembrane</keyword>
<dbReference type="RefSeq" id="WP_305938139.1">
    <property type="nucleotide sequence ID" value="NZ_CP132191.1"/>
</dbReference>
<gene>
    <name evidence="2" type="ORF">Q8852_00965</name>
</gene>
<reference evidence="2" key="1">
    <citation type="submission" date="2023-08" db="EMBL/GenBank/DDBJ databases">
        <title>Complete genome sequence of Mycoplasma seminis 2200.</title>
        <authorList>
            <person name="Spergser J."/>
        </authorList>
    </citation>
    <scope>NUCLEOTIDE SEQUENCE [LARGE SCALE GENOMIC DNA]</scope>
    <source>
        <strain evidence="2">2200</strain>
    </source>
</reference>
<keyword evidence="1" id="KW-1133">Transmembrane helix</keyword>
<evidence type="ECO:0000313" key="2">
    <source>
        <dbReference type="EMBL" id="WLP85712.1"/>
    </source>
</evidence>
<sequence>MDFNKTLKRDFLIHNIWFPFSWLLMIIGAVLLIIGVSEIIDSDLNITLDWKFYAGLGILALGSLPYRIWSYIAGVRFRSHLNNDFAVLDEFSKDFSKGKKSWFNLFIFIYCGAFFTAKYKNYRDAKNQDILEQK</sequence>
<accession>A0ABY9HAT8</accession>
<proteinExistence type="predicted"/>
<dbReference type="EMBL" id="CP132191">
    <property type="protein sequence ID" value="WLP85712.1"/>
    <property type="molecule type" value="Genomic_DNA"/>
</dbReference>
<feature type="transmembrane region" description="Helical" evidence="1">
    <location>
        <begin position="101"/>
        <end position="117"/>
    </location>
</feature>
<feature type="transmembrane region" description="Helical" evidence="1">
    <location>
        <begin position="20"/>
        <end position="40"/>
    </location>
</feature>
<feature type="transmembrane region" description="Helical" evidence="1">
    <location>
        <begin position="52"/>
        <end position="72"/>
    </location>
</feature>
<name>A0ABY9HAT8_9MOLU</name>
<keyword evidence="1" id="KW-0472">Membrane</keyword>
<evidence type="ECO:0000313" key="3">
    <source>
        <dbReference type="Proteomes" id="UP001237011"/>
    </source>
</evidence>
<protein>
    <submittedName>
        <fullName evidence="2">Uncharacterized protein</fullName>
    </submittedName>
</protein>
<dbReference type="Proteomes" id="UP001237011">
    <property type="component" value="Chromosome"/>
</dbReference>
<evidence type="ECO:0000256" key="1">
    <source>
        <dbReference type="SAM" id="Phobius"/>
    </source>
</evidence>